<organism evidence="1">
    <name type="scientific">Pseudomonas solani</name>
    <dbReference type="NCBI Taxonomy" id="2731552"/>
    <lineage>
        <taxon>Bacteria</taxon>
        <taxon>Pseudomonadati</taxon>
        <taxon>Pseudomonadota</taxon>
        <taxon>Gammaproteobacteria</taxon>
        <taxon>Pseudomonadales</taxon>
        <taxon>Pseudomonadaceae</taxon>
        <taxon>Pseudomonas</taxon>
    </lineage>
</organism>
<gene>
    <name evidence="1" type="primary">tusB</name>
    <name evidence="1" type="ORF">ABS648_17690</name>
</gene>
<dbReference type="Pfam" id="PF04077">
    <property type="entry name" value="DsrH"/>
    <property type="match status" value="1"/>
</dbReference>
<dbReference type="SUPFAM" id="SSF75169">
    <property type="entry name" value="DsrEFH-like"/>
    <property type="match status" value="1"/>
</dbReference>
<dbReference type="GO" id="GO:1990228">
    <property type="term" value="C:sulfurtransferase complex"/>
    <property type="evidence" value="ECO:0007669"/>
    <property type="project" value="TreeGrafter"/>
</dbReference>
<dbReference type="NCBIfam" id="TIGR03011">
    <property type="entry name" value="sulf_tusB_dsrH"/>
    <property type="match status" value="1"/>
</dbReference>
<sequence>MSALHVLSHSPFGDDRFASCLRLLGEQDALLLSGEAVQALRQSTAPLEQLEALPAGIALFALEEDVAARALGVLPSRITPLDYPGFVALCIQHDKVNSWL</sequence>
<dbReference type="InterPro" id="IPR007215">
    <property type="entry name" value="Sulphur_relay_TusB/DsrH"/>
</dbReference>
<dbReference type="GO" id="GO:0002143">
    <property type="term" value="P:tRNA wobble position uridine thiolation"/>
    <property type="evidence" value="ECO:0007669"/>
    <property type="project" value="InterPro"/>
</dbReference>
<dbReference type="EMBL" id="CP158373">
    <property type="protein sequence ID" value="XBY61790.1"/>
    <property type="molecule type" value="Genomic_DNA"/>
</dbReference>
<dbReference type="Gene3D" id="3.40.1260.10">
    <property type="entry name" value="DsrEFH-like"/>
    <property type="match status" value="1"/>
</dbReference>
<name>A0AAU7XW56_9PSED</name>
<dbReference type="AlphaFoldDB" id="A0AAU7XW56"/>
<dbReference type="RefSeq" id="WP_350446325.1">
    <property type="nucleotide sequence ID" value="NZ_CP158373.1"/>
</dbReference>
<dbReference type="PANTHER" id="PTHR37526:SF1">
    <property type="entry name" value="PROTEIN TUSB"/>
    <property type="match status" value="1"/>
</dbReference>
<reference evidence="1" key="1">
    <citation type="submission" date="2023-08" db="EMBL/GenBank/DDBJ databases">
        <title>Increased levels of nutrients transform a symbiont into a lethal pathobiont.</title>
        <authorList>
            <person name="Lachnit T."/>
            <person name="Ulrich L."/>
            <person name="Willmer F.M."/>
            <person name="Hasenbein T."/>
            <person name="Steiner L.X."/>
            <person name="Wolters M."/>
            <person name="Herbst E.M."/>
            <person name="Deines P."/>
        </authorList>
    </citation>
    <scope>NUCLEOTIDE SEQUENCE</scope>
    <source>
        <strain evidence="1">T3</strain>
    </source>
</reference>
<dbReference type="InterPro" id="IPR027396">
    <property type="entry name" value="DsrEFH-like"/>
</dbReference>
<accession>A0AAU7XW56</accession>
<proteinExistence type="predicted"/>
<dbReference type="PANTHER" id="PTHR37526">
    <property type="entry name" value="PROTEIN TUSB"/>
    <property type="match status" value="1"/>
</dbReference>
<protein>
    <submittedName>
        <fullName evidence="1">Sulfurtransferase complex subunit TusB</fullName>
    </submittedName>
</protein>
<evidence type="ECO:0000313" key="1">
    <source>
        <dbReference type="EMBL" id="XBY61790.1"/>
    </source>
</evidence>